<dbReference type="EMBL" id="KV428193">
    <property type="protein sequence ID" value="KZT34223.1"/>
    <property type="molecule type" value="Genomic_DNA"/>
</dbReference>
<dbReference type="InterPro" id="IPR001810">
    <property type="entry name" value="F-box_dom"/>
</dbReference>
<accession>A0A165ZEB6</accession>
<keyword evidence="3" id="KW-1185">Reference proteome</keyword>
<feature type="domain" description="F-box" evidence="1">
    <location>
        <begin position="4"/>
        <end position="51"/>
    </location>
</feature>
<dbReference type="OrthoDB" id="3018431at2759"/>
<organism evidence="2 3">
    <name type="scientific">Sistotremastrum suecicum HHB10207 ss-3</name>
    <dbReference type="NCBI Taxonomy" id="1314776"/>
    <lineage>
        <taxon>Eukaryota</taxon>
        <taxon>Fungi</taxon>
        <taxon>Dikarya</taxon>
        <taxon>Basidiomycota</taxon>
        <taxon>Agaricomycotina</taxon>
        <taxon>Agaricomycetes</taxon>
        <taxon>Sistotremastrales</taxon>
        <taxon>Sistotremastraceae</taxon>
        <taxon>Sistotremastrum</taxon>
    </lineage>
</organism>
<sequence>MSAACHLDPIPNETICDVLDGCCMDDIVSFALTSSRFYSLVKTIRSVWLNASDKIMLPLPTGHTIRTIPTDLIFSLALRAISIAKALGEDVAVSKRFSHKDLGDLAGARVPLPGGRWIIYEHRDGFGTHETNGIQGIDQVLIAEDSGTQVTAETLGNGIVRCMRSEKYYYHPVLFPETISITDVHFPLDAKDRPSLVAASSWFIRGPHHVCDLYNSWILDISGDQREVLCLVDTVRRHGLQMTPDEYNRQGRRLYSFSKAKFHPQVAKIVVTVMLYAEEGDEERTEIWLVDLPYFVAHPNRPEKIAESSMIAWTPVKFSITHRYLVPYELPMEPPLEVIGGIPESYVYITEVRIPPPRMIYGSDLIVALCLSPENEFLPVSLVYLEEGWMPTVPKDWTLATKPISRDVIAIAFTTPVGRALKQIHLKIPGFGTLWKRFELGKFDPVYGQVHLTVIGRSLTGFEDPYFVVQY</sequence>
<evidence type="ECO:0000313" key="2">
    <source>
        <dbReference type="EMBL" id="KZT34223.1"/>
    </source>
</evidence>
<protein>
    <recommendedName>
        <fullName evidence="1">F-box domain-containing protein</fullName>
    </recommendedName>
</protein>
<evidence type="ECO:0000259" key="1">
    <source>
        <dbReference type="PROSITE" id="PS50181"/>
    </source>
</evidence>
<dbReference type="Proteomes" id="UP000076798">
    <property type="component" value="Unassembled WGS sequence"/>
</dbReference>
<dbReference type="AlphaFoldDB" id="A0A165ZEB6"/>
<evidence type="ECO:0000313" key="3">
    <source>
        <dbReference type="Proteomes" id="UP000076798"/>
    </source>
</evidence>
<proteinExistence type="predicted"/>
<name>A0A165ZEB6_9AGAM</name>
<gene>
    <name evidence="2" type="ORF">SISSUDRAFT_1122400</name>
</gene>
<dbReference type="PROSITE" id="PS50181">
    <property type="entry name" value="FBOX"/>
    <property type="match status" value="1"/>
</dbReference>
<reference evidence="2 3" key="1">
    <citation type="journal article" date="2016" name="Mol. Biol. Evol.">
        <title>Comparative Genomics of Early-Diverging Mushroom-Forming Fungi Provides Insights into the Origins of Lignocellulose Decay Capabilities.</title>
        <authorList>
            <person name="Nagy L.G."/>
            <person name="Riley R."/>
            <person name="Tritt A."/>
            <person name="Adam C."/>
            <person name="Daum C."/>
            <person name="Floudas D."/>
            <person name="Sun H."/>
            <person name="Yadav J.S."/>
            <person name="Pangilinan J."/>
            <person name="Larsson K.H."/>
            <person name="Matsuura K."/>
            <person name="Barry K."/>
            <person name="Labutti K."/>
            <person name="Kuo R."/>
            <person name="Ohm R.A."/>
            <person name="Bhattacharya S.S."/>
            <person name="Shirouzu T."/>
            <person name="Yoshinaga Y."/>
            <person name="Martin F.M."/>
            <person name="Grigoriev I.V."/>
            <person name="Hibbett D.S."/>
        </authorList>
    </citation>
    <scope>NUCLEOTIDE SEQUENCE [LARGE SCALE GENOMIC DNA]</scope>
    <source>
        <strain evidence="2 3">HHB10207 ss-3</strain>
    </source>
</reference>